<keyword evidence="2" id="KW-0156">Chromatin regulator</keyword>
<keyword evidence="2" id="KW-0804">Transcription</keyword>
<dbReference type="Proteomes" id="UP000813462">
    <property type="component" value="Unassembled WGS sequence"/>
</dbReference>
<dbReference type="EMBL" id="JAEACU010000011">
    <property type="protein sequence ID" value="KAH7514115.1"/>
    <property type="molecule type" value="Genomic_DNA"/>
</dbReference>
<dbReference type="GO" id="GO:0042393">
    <property type="term" value="F:histone binding"/>
    <property type="evidence" value="ECO:0007669"/>
    <property type="project" value="UniProtKB-UniRule"/>
</dbReference>
<accession>A0A978UH34</accession>
<dbReference type="PROSITE" id="PS00107">
    <property type="entry name" value="PROTEIN_KINASE_ATP"/>
    <property type="match status" value="1"/>
</dbReference>
<feature type="binding site" evidence="1">
    <location>
        <position position="184"/>
    </location>
    <ligand>
        <name>ATP</name>
        <dbReference type="ChEBI" id="CHEBI:30616"/>
    </ligand>
</feature>
<keyword evidence="1" id="KW-0547">Nucleotide-binding</keyword>
<protein>
    <recommendedName>
        <fullName evidence="2">PHD finger protein ALFIN-LIKE</fullName>
    </recommendedName>
</protein>
<evidence type="ECO:0000256" key="1">
    <source>
        <dbReference type="PROSITE-ProRule" id="PRU10141"/>
    </source>
</evidence>
<name>A0A978UH34_ZIZJJ</name>
<organism evidence="4 5">
    <name type="scientific">Ziziphus jujuba var. spinosa</name>
    <dbReference type="NCBI Taxonomy" id="714518"/>
    <lineage>
        <taxon>Eukaryota</taxon>
        <taxon>Viridiplantae</taxon>
        <taxon>Streptophyta</taxon>
        <taxon>Embryophyta</taxon>
        <taxon>Tracheophyta</taxon>
        <taxon>Spermatophyta</taxon>
        <taxon>Magnoliopsida</taxon>
        <taxon>eudicotyledons</taxon>
        <taxon>Gunneridae</taxon>
        <taxon>Pentapetalae</taxon>
        <taxon>rosids</taxon>
        <taxon>fabids</taxon>
        <taxon>Rosales</taxon>
        <taxon>Rhamnaceae</taxon>
        <taxon>Paliureae</taxon>
        <taxon>Ziziphus</taxon>
    </lineage>
</organism>
<evidence type="ECO:0000259" key="3">
    <source>
        <dbReference type="Pfam" id="PF12165"/>
    </source>
</evidence>
<keyword evidence="2" id="KW-0479">Metal-binding</keyword>
<dbReference type="InterPro" id="IPR045104">
    <property type="entry name" value="Alfin"/>
</dbReference>
<comment type="function">
    <text evidence="2">Histone-binding component that specifically recognizes H3 tails trimethylated on 'Lys-4' (H3K4me3), which mark transcription start sites of virtually all active genes.</text>
</comment>
<dbReference type="InterPro" id="IPR011009">
    <property type="entry name" value="Kinase-like_dom_sf"/>
</dbReference>
<dbReference type="PANTHER" id="PTHR12321">
    <property type="entry name" value="CPG BINDING PROTEIN"/>
    <property type="match status" value="1"/>
</dbReference>
<dbReference type="GO" id="GO:0003712">
    <property type="term" value="F:transcription coregulator activity"/>
    <property type="evidence" value="ECO:0007669"/>
    <property type="project" value="TreeGrafter"/>
</dbReference>
<comment type="subunit">
    <text evidence="2">Interacts with H3K4me3 and to a lesser extent with H3K4me2.</text>
</comment>
<dbReference type="PANTHER" id="PTHR12321:SF60">
    <property type="entry name" value="PHD FINGER PROTEIN ALFIN-LIKE 6"/>
    <property type="match status" value="1"/>
</dbReference>
<comment type="subcellular location">
    <subcellularLocation>
        <location evidence="2">Nucleus</location>
    </subcellularLocation>
</comment>
<keyword evidence="2" id="KW-0862">Zinc</keyword>
<proteinExistence type="inferred from homology"/>
<dbReference type="Pfam" id="PF12165">
    <property type="entry name" value="Alfin"/>
    <property type="match status" value="1"/>
</dbReference>
<reference evidence="4" key="1">
    <citation type="journal article" date="2021" name="Front. Plant Sci.">
        <title>Chromosome-Scale Genome Assembly for Chinese Sour Jujube and Insights Into Its Genome Evolution and Domestication Signature.</title>
        <authorList>
            <person name="Shen L.-Y."/>
            <person name="Luo H."/>
            <person name="Wang X.-L."/>
            <person name="Wang X.-M."/>
            <person name="Qiu X.-J."/>
            <person name="Liu H."/>
            <person name="Zhou S.-S."/>
            <person name="Jia K.-H."/>
            <person name="Nie S."/>
            <person name="Bao Y.-T."/>
            <person name="Zhang R.-G."/>
            <person name="Yun Q.-Z."/>
            <person name="Chai Y.-H."/>
            <person name="Lu J.-Y."/>
            <person name="Li Y."/>
            <person name="Zhao S.-W."/>
            <person name="Mao J.-F."/>
            <person name="Jia S.-G."/>
            <person name="Mao Y.-M."/>
        </authorList>
    </citation>
    <scope>NUCLEOTIDE SEQUENCE</scope>
    <source>
        <strain evidence="4">AT0</strain>
        <tissue evidence="4">Leaf</tissue>
    </source>
</reference>
<dbReference type="GO" id="GO:0005634">
    <property type="term" value="C:nucleus"/>
    <property type="evidence" value="ECO:0007669"/>
    <property type="project" value="UniProtKB-SubCell"/>
</dbReference>
<keyword evidence="1" id="KW-0067">ATP-binding</keyword>
<keyword evidence="2" id="KW-0539">Nucleus</keyword>
<keyword evidence="2" id="KW-0863">Zinc-finger</keyword>
<dbReference type="GO" id="GO:0008270">
    <property type="term" value="F:zinc ion binding"/>
    <property type="evidence" value="ECO:0007669"/>
    <property type="project" value="UniProtKB-KW"/>
</dbReference>
<comment type="domain">
    <text evidence="2">The PHD-type zinc finger mediates the binding to H3K4me3.</text>
</comment>
<dbReference type="InterPro" id="IPR021998">
    <property type="entry name" value="Alfin_N"/>
</dbReference>
<dbReference type="AlphaFoldDB" id="A0A978UH34"/>
<comment type="similarity">
    <text evidence="2">Belongs to the Alfin family.</text>
</comment>
<evidence type="ECO:0000256" key="2">
    <source>
        <dbReference type="RuleBase" id="RU369089"/>
    </source>
</evidence>
<dbReference type="GO" id="GO:0005524">
    <property type="term" value="F:ATP binding"/>
    <property type="evidence" value="ECO:0007669"/>
    <property type="project" value="UniProtKB-UniRule"/>
</dbReference>
<dbReference type="GO" id="GO:0006355">
    <property type="term" value="P:regulation of DNA-templated transcription"/>
    <property type="evidence" value="ECO:0007669"/>
    <property type="project" value="UniProtKB-UniRule"/>
</dbReference>
<dbReference type="Gene3D" id="3.30.200.20">
    <property type="entry name" value="Phosphorylase Kinase, domain 1"/>
    <property type="match status" value="1"/>
</dbReference>
<gene>
    <name evidence="4" type="ORF">FEM48_Zijuj11G0054700</name>
</gene>
<keyword evidence="2" id="KW-0805">Transcription regulation</keyword>
<comment type="caution">
    <text evidence="4">The sequence shown here is derived from an EMBL/GenBank/DDBJ whole genome shotgun (WGS) entry which is preliminary data.</text>
</comment>
<evidence type="ECO:0000313" key="4">
    <source>
        <dbReference type="EMBL" id="KAH7514115.1"/>
    </source>
</evidence>
<dbReference type="GO" id="GO:0006325">
    <property type="term" value="P:chromatin organization"/>
    <property type="evidence" value="ECO:0007669"/>
    <property type="project" value="UniProtKB-UniRule"/>
</dbReference>
<sequence length="225" mass="25108">MNSSVGIAFAPHVIIVRVGEKENLCLYGLPNKTWEVILLVEEVPPKLPESTLGINHARDGMQKKDWLSLVAVHSDLWLLAIAFYLGLRFGFYCGNKAGTGIDQVSDLYKPYEKKCSSQPPPRFSVTYAKPREPKIPVSNIGPILGKPYVDLSSIYTLDKELGSGQFGITLLCTEKATSRKYACKSSARRKLVTNKDVEDVRMEIQIKGSKMVGVWKSLVFWGELK</sequence>
<dbReference type="SUPFAM" id="SSF56112">
    <property type="entry name" value="Protein kinase-like (PK-like)"/>
    <property type="match status" value="1"/>
</dbReference>
<evidence type="ECO:0000313" key="5">
    <source>
        <dbReference type="Proteomes" id="UP000813462"/>
    </source>
</evidence>
<dbReference type="InterPro" id="IPR017441">
    <property type="entry name" value="Protein_kinase_ATP_BS"/>
</dbReference>
<feature type="domain" description="Alfin N-terminal" evidence="3">
    <location>
        <begin position="20"/>
        <end position="91"/>
    </location>
</feature>
<dbReference type="GO" id="GO:0000976">
    <property type="term" value="F:transcription cis-regulatory region binding"/>
    <property type="evidence" value="ECO:0007669"/>
    <property type="project" value="TreeGrafter"/>
</dbReference>